<dbReference type="PANTHER" id="PTHR22730:SF1">
    <property type="entry name" value="PROMININ-LIKE PROTEIN"/>
    <property type="match status" value="1"/>
</dbReference>
<accession>A0A8S3XMI3</accession>
<dbReference type="PANTHER" id="PTHR22730">
    <property type="entry name" value="PROMININ PROM PROTEIN"/>
    <property type="match status" value="1"/>
</dbReference>
<evidence type="ECO:0000256" key="1">
    <source>
        <dbReference type="ARBA" id="ARBA00004141"/>
    </source>
</evidence>
<evidence type="ECO:0000256" key="2">
    <source>
        <dbReference type="ARBA" id="ARBA00006058"/>
    </source>
</evidence>
<feature type="transmembrane region" description="Helical" evidence="8">
    <location>
        <begin position="392"/>
        <end position="415"/>
    </location>
</feature>
<dbReference type="Pfam" id="PF05478">
    <property type="entry name" value="Prominin"/>
    <property type="match status" value="1"/>
</dbReference>
<evidence type="ECO:0000256" key="3">
    <source>
        <dbReference type="ARBA" id="ARBA00022692"/>
    </source>
</evidence>
<comment type="similarity">
    <text evidence="2">Belongs to the prominin family.</text>
</comment>
<protein>
    <submittedName>
        <fullName evidence="9">(apollo) hypothetical protein</fullName>
    </submittedName>
</protein>
<dbReference type="GO" id="GO:0016020">
    <property type="term" value="C:membrane"/>
    <property type="evidence" value="ECO:0007669"/>
    <property type="project" value="UniProtKB-SubCell"/>
</dbReference>
<evidence type="ECO:0000256" key="7">
    <source>
        <dbReference type="SAM" id="MobiDB-lite"/>
    </source>
</evidence>
<name>A0A8S3XMI3_PARAO</name>
<evidence type="ECO:0000256" key="8">
    <source>
        <dbReference type="SAM" id="Phobius"/>
    </source>
</evidence>
<feature type="compositionally biased region" description="Pro residues" evidence="7">
    <location>
        <begin position="721"/>
        <end position="733"/>
    </location>
</feature>
<comment type="subcellular location">
    <subcellularLocation>
        <location evidence="1">Membrane</location>
        <topology evidence="1">Multi-pass membrane protein</topology>
    </subcellularLocation>
</comment>
<feature type="transmembrane region" description="Helical" evidence="8">
    <location>
        <begin position="658"/>
        <end position="679"/>
    </location>
</feature>
<reference evidence="9" key="1">
    <citation type="submission" date="2021-04" db="EMBL/GenBank/DDBJ databases">
        <authorList>
            <person name="Tunstrom K."/>
        </authorList>
    </citation>
    <scope>NUCLEOTIDE SEQUENCE</scope>
</reference>
<sequence length="733" mass="81397">MSIKLESTFLAFIVVFICIALVIPSYLIILGILALISSSSSGDEIETGALFPETTKSNWGDKLLVFMTFFAVILCCILIAGMILSNEQSHMAATSSRNVVNCACADIAAWLAVAARELHHSLVPPIDLVFYAYQEDLKNVDTLLGQPILQAIASESGIDLVLDSLADIITESQDLSTKVASLRNISMKAVALAAVASDKINDLAYQIDGLRKQCFPKDTPLCDTLNTHALELKLQFNSMVQKSPGIGKPPQTLAHKILKEQQLLELRTLGVDNLTLAISAAKQELRALPSVILTQTKQVRDNLLRDIENRRDKVHSSARILSDIVRYLTAGLHSLARELETGLDRLEKYEFWRWTFMLACTIAFSFGMTLILIAMLCGCGKSKSHAKKTLQVSAVWLCFASLLLWAVISAVFLIAGHAEVYVCHAMWDTTQYKTLSKLLDRPSPLLNNHQGIFDVLFRDLENVTIDVSIRDVLRDCERNRPAYVVFQLDRILDVNKETSYFEWEELQADLGRLSSSVDVSFLRSISVPFNRILNEILIKSNVNLPLYRMQYNNPVVGKDLAALEDQLDNVAAQVSDLNTSGRLGSLAKPQYYIDNQGDVIAQKKVSVYVSRLISHAAGWRSHVLTSTGKQAAKCQPLFAVYAAVRALLCNKYVASLHGWWVIGAVLGLLWCIFLTPLCVKLWRTYERKMNAQDLMTLNNFNTAPPGTPATEPCENGNWNTPGPPPPPPQDDSW</sequence>
<evidence type="ECO:0000256" key="6">
    <source>
        <dbReference type="ARBA" id="ARBA00023180"/>
    </source>
</evidence>
<feature type="region of interest" description="Disordered" evidence="7">
    <location>
        <begin position="704"/>
        <end position="733"/>
    </location>
</feature>
<comment type="caution">
    <text evidence="9">The sequence shown here is derived from an EMBL/GenBank/DDBJ whole genome shotgun (WGS) entry which is preliminary data.</text>
</comment>
<dbReference type="InterPro" id="IPR008795">
    <property type="entry name" value="Prominin"/>
</dbReference>
<feature type="transmembrane region" description="Helical" evidence="8">
    <location>
        <begin position="356"/>
        <end position="380"/>
    </location>
</feature>
<evidence type="ECO:0000313" key="9">
    <source>
        <dbReference type="EMBL" id="CAG5028617.1"/>
    </source>
</evidence>
<dbReference type="OrthoDB" id="8188647at2759"/>
<dbReference type="EMBL" id="CAJQZP010001196">
    <property type="protein sequence ID" value="CAG5028617.1"/>
    <property type="molecule type" value="Genomic_DNA"/>
</dbReference>
<keyword evidence="3 8" id="KW-0812">Transmembrane</keyword>
<dbReference type="AlphaFoldDB" id="A0A8S3XMI3"/>
<keyword evidence="4 8" id="KW-1133">Transmembrane helix</keyword>
<organism evidence="9 10">
    <name type="scientific">Parnassius apollo</name>
    <name type="common">Apollo butterfly</name>
    <name type="synonym">Papilio apollo</name>
    <dbReference type="NCBI Taxonomy" id="110799"/>
    <lineage>
        <taxon>Eukaryota</taxon>
        <taxon>Metazoa</taxon>
        <taxon>Ecdysozoa</taxon>
        <taxon>Arthropoda</taxon>
        <taxon>Hexapoda</taxon>
        <taxon>Insecta</taxon>
        <taxon>Pterygota</taxon>
        <taxon>Neoptera</taxon>
        <taxon>Endopterygota</taxon>
        <taxon>Lepidoptera</taxon>
        <taxon>Glossata</taxon>
        <taxon>Ditrysia</taxon>
        <taxon>Papilionoidea</taxon>
        <taxon>Papilionidae</taxon>
        <taxon>Parnassiinae</taxon>
        <taxon>Parnassini</taxon>
        <taxon>Parnassius</taxon>
        <taxon>Parnassius</taxon>
    </lineage>
</organism>
<evidence type="ECO:0000256" key="5">
    <source>
        <dbReference type="ARBA" id="ARBA00023136"/>
    </source>
</evidence>
<keyword evidence="10" id="KW-1185">Reference proteome</keyword>
<feature type="transmembrane region" description="Helical" evidence="8">
    <location>
        <begin position="9"/>
        <end position="36"/>
    </location>
</feature>
<proteinExistence type="inferred from homology"/>
<evidence type="ECO:0000256" key="4">
    <source>
        <dbReference type="ARBA" id="ARBA00022989"/>
    </source>
</evidence>
<evidence type="ECO:0000313" key="10">
    <source>
        <dbReference type="Proteomes" id="UP000691718"/>
    </source>
</evidence>
<gene>
    <name evidence="9" type="ORF">PAPOLLO_LOCUS19092</name>
</gene>
<keyword evidence="5 8" id="KW-0472">Membrane</keyword>
<dbReference type="Proteomes" id="UP000691718">
    <property type="component" value="Unassembled WGS sequence"/>
</dbReference>
<keyword evidence="6" id="KW-0325">Glycoprotein</keyword>
<feature type="transmembrane region" description="Helical" evidence="8">
    <location>
        <begin position="63"/>
        <end position="84"/>
    </location>
</feature>